<feature type="compositionally biased region" description="Basic and acidic residues" evidence="1">
    <location>
        <begin position="169"/>
        <end position="182"/>
    </location>
</feature>
<name>A0A061HB36_9BASI</name>
<sequence length="408" mass="43729">MASATASSSQSSAIGALLKSLQKDVASVASTLTTLCNDIVKTPSSFTYPDGISLLTLKNDVLLDYLHHLVLLSAWKMSGNSLTESHGARLVRNLVKLRLVLEKVKPLESRLRYQVEKLLRAAEDEDREIALGRVRPKAKDEDEVGEEEDEEEETAVDLLAFRPNPSAFMDDKARPDRSDKVSSKTKTAKRSKKDAGGSSSESESDSGGKTAVYRPPKLAPVAYDPDASSSKRGRDSGRGSARSSALLADLTAGLSSNPYEISSGGVGVGGSVASQQSARARALQRMQDYEEDNFTRLVMSKRDAKKRMRDEADVALGGAGLSSGRDGQRRVGGGIEEEFGDLLRTGGYSGAGKKGKKARRSEDAFESLRGGSAKPNTLQRARKGGSRGADSPRSGGSKTFKNKLNKRK</sequence>
<dbReference type="InterPro" id="IPR007146">
    <property type="entry name" value="Sas10/Utp3/C1D"/>
</dbReference>
<feature type="compositionally biased region" description="Low complexity" evidence="1">
    <location>
        <begin position="196"/>
        <end position="209"/>
    </location>
</feature>
<dbReference type="HOGENOM" id="CLU_031901_3_0_1"/>
<dbReference type="eggNOG" id="KOG3117">
    <property type="taxonomic scope" value="Eukaryota"/>
</dbReference>
<dbReference type="Proteomes" id="UP000053664">
    <property type="component" value="Unassembled WGS sequence"/>
</dbReference>
<organism evidence="2 3">
    <name type="scientific">Pseudozyma flocculosa PF-1</name>
    <dbReference type="NCBI Taxonomy" id="1277687"/>
    <lineage>
        <taxon>Eukaryota</taxon>
        <taxon>Fungi</taxon>
        <taxon>Dikarya</taxon>
        <taxon>Basidiomycota</taxon>
        <taxon>Ustilaginomycotina</taxon>
        <taxon>Ustilaginomycetes</taxon>
        <taxon>Ustilaginales</taxon>
        <taxon>Ustilaginaceae</taxon>
        <taxon>Pseudozyma</taxon>
    </lineage>
</organism>
<dbReference type="EMBL" id="KE361629">
    <property type="protein sequence ID" value="EPQ29813.1"/>
    <property type="molecule type" value="Genomic_DNA"/>
</dbReference>
<dbReference type="PANTHER" id="PTHR13237:SF9">
    <property type="entry name" value="NEUROGUIDIN"/>
    <property type="match status" value="1"/>
</dbReference>
<gene>
    <name evidence="2" type="ORF">PFL1_02486</name>
</gene>
<dbReference type="Pfam" id="PF04000">
    <property type="entry name" value="Sas10_Utp3"/>
    <property type="match status" value="1"/>
</dbReference>
<dbReference type="PANTHER" id="PTHR13237">
    <property type="entry name" value="SOMETHING ABOUT SILENCING PROTEIN 10-RELATED"/>
    <property type="match status" value="1"/>
</dbReference>
<dbReference type="GO" id="GO:0032040">
    <property type="term" value="C:small-subunit processome"/>
    <property type="evidence" value="ECO:0007669"/>
    <property type="project" value="TreeGrafter"/>
</dbReference>
<proteinExistence type="predicted"/>
<feature type="compositionally biased region" description="Low complexity" evidence="1">
    <location>
        <begin position="238"/>
        <end position="250"/>
    </location>
</feature>
<dbReference type="GeneID" id="19316606"/>
<evidence type="ECO:0000313" key="3">
    <source>
        <dbReference type="Proteomes" id="UP000053664"/>
    </source>
</evidence>
<dbReference type="KEGG" id="pfp:PFL1_02486"/>
<feature type="region of interest" description="Disordered" evidence="1">
    <location>
        <begin position="316"/>
        <end position="408"/>
    </location>
</feature>
<accession>A0A061HB36</accession>
<reference evidence="2 3" key="1">
    <citation type="journal article" date="2013" name="Plant Cell">
        <title>The transition from a phytopathogenic smut ancestor to an anamorphic biocontrol agent deciphered by comparative whole-genome analysis.</title>
        <authorList>
            <person name="Lefebvre F."/>
            <person name="Joly D.L."/>
            <person name="Labbe C."/>
            <person name="Teichmann B."/>
            <person name="Linning R."/>
            <person name="Belzile F."/>
            <person name="Bakkeren G."/>
            <person name="Belanger R.R."/>
        </authorList>
    </citation>
    <scope>NUCLEOTIDE SEQUENCE [LARGE SCALE GENOMIC DNA]</scope>
    <source>
        <strain evidence="2 3">PF-1</strain>
    </source>
</reference>
<dbReference type="GO" id="GO:0000462">
    <property type="term" value="P:maturation of SSU-rRNA from tricistronic rRNA transcript (SSU-rRNA, 5.8S rRNA, LSU-rRNA)"/>
    <property type="evidence" value="ECO:0007669"/>
    <property type="project" value="TreeGrafter"/>
</dbReference>
<evidence type="ECO:0000313" key="2">
    <source>
        <dbReference type="EMBL" id="EPQ29813.1"/>
    </source>
</evidence>
<evidence type="ECO:0000256" key="1">
    <source>
        <dbReference type="SAM" id="MobiDB-lite"/>
    </source>
</evidence>
<dbReference type="RefSeq" id="XP_007878194.1">
    <property type="nucleotide sequence ID" value="XM_007880003.1"/>
</dbReference>
<feature type="region of interest" description="Disordered" evidence="1">
    <location>
        <begin position="133"/>
        <end position="279"/>
    </location>
</feature>
<dbReference type="OrthoDB" id="203440at2759"/>
<evidence type="ECO:0008006" key="4">
    <source>
        <dbReference type="Google" id="ProtNLM"/>
    </source>
</evidence>
<feature type="compositionally biased region" description="Acidic residues" evidence="1">
    <location>
        <begin position="141"/>
        <end position="155"/>
    </location>
</feature>
<dbReference type="AlphaFoldDB" id="A0A061HB36"/>
<protein>
    <recommendedName>
        <fullName evidence="4">Sas10 C-terminal domain-containing protein</fullName>
    </recommendedName>
</protein>